<keyword evidence="4 9" id="KW-0068">Autocatalytic cleavage</keyword>
<dbReference type="PANTHER" id="PTHR21012">
    <property type="entry name" value="ASPARTATE 1-DECARBOXYLASE"/>
    <property type="match status" value="1"/>
</dbReference>
<reference evidence="15" key="4">
    <citation type="submission" date="2022-03" db="EMBL/GenBank/DDBJ databases">
        <title>Complete Genome Sequence of Staphylococcus edaphicus strain CCM 8731.</title>
        <authorList>
            <person name="Rimmer C.O."/>
            <person name="Thomas J.C."/>
        </authorList>
    </citation>
    <scope>NUCLEOTIDE SEQUENCE</scope>
    <source>
        <strain evidence="15">CCM 8731</strain>
    </source>
</reference>
<accession>A0A2C6WQT8</accession>
<dbReference type="PANTHER" id="PTHR21012:SF0">
    <property type="entry name" value="ASPARTATE 1-DECARBOXYLASE"/>
    <property type="match status" value="1"/>
</dbReference>
<keyword evidence="17" id="KW-1185">Reference proteome</keyword>
<dbReference type="EC" id="4.1.1.11" evidence="9"/>
<dbReference type="HAMAP" id="MF_00446">
    <property type="entry name" value="PanD"/>
    <property type="match status" value="1"/>
</dbReference>
<feature type="active site" description="Proton donor" evidence="9 10">
    <location>
        <position position="58"/>
    </location>
</feature>
<keyword evidence="1 9" id="KW-0963">Cytoplasm</keyword>
<feature type="chain" id="PRO_5014005408" description="Aspartate 1-decarboxylase beta chain" evidence="9 13">
    <location>
        <begin position="1"/>
        <end position="24"/>
    </location>
</feature>
<dbReference type="CDD" id="cd06919">
    <property type="entry name" value="Asp_decarbox"/>
    <property type="match status" value="1"/>
</dbReference>
<keyword evidence="3 9" id="KW-0210">Decarboxylase</keyword>
<comment type="subunit">
    <text evidence="9">Heterooctamer of four alpha and four beta subunits.</text>
</comment>
<feature type="modified residue" description="Pyruvic acid (Ser)" evidence="9 12">
    <location>
        <position position="25"/>
    </location>
</feature>
<dbReference type="EMBL" id="CP093217">
    <property type="protein sequence ID" value="UQW82759.1"/>
    <property type="molecule type" value="Genomic_DNA"/>
</dbReference>
<sequence length="128" mass="14340">MIRTMMNGKIHRARVTESNLNYVGSITIDKDILDAVDIMPNEKVAIVNNNNGARFETYVIEGERGTGKICLNGAASRLVEVDDIVIIMTYVQLNETELMSHVPKVAVMNEFNQITQMIGEKENEIVLD</sequence>
<dbReference type="GO" id="GO:0015940">
    <property type="term" value="P:pantothenate biosynthetic process"/>
    <property type="evidence" value="ECO:0007669"/>
    <property type="project" value="UniProtKB-UniRule"/>
</dbReference>
<dbReference type="GO" id="GO:0005829">
    <property type="term" value="C:cytosol"/>
    <property type="evidence" value="ECO:0007669"/>
    <property type="project" value="TreeGrafter"/>
</dbReference>
<dbReference type="Gene3D" id="2.40.40.20">
    <property type="match status" value="1"/>
</dbReference>
<name>A0A2C6WQT8_9STAP</name>
<proteinExistence type="inferred from homology"/>
<dbReference type="Pfam" id="PF02261">
    <property type="entry name" value="Asp_decarbox"/>
    <property type="match status" value="1"/>
</dbReference>
<dbReference type="InterPro" id="IPR003190">
    <property type="entry name" value="Asp_decarbox"/>
</dbReference>
<keyword evidence="6 9" id="KW-0456">Lyase</keyword>
<evidence type="ECO:0000256" key="8">
    <source>
        <dbReference type="ARBA" id="ARBA00023317"/>
    </source>
</evidence>
<evidence type="ECO:0000256" key="4">
    <source>
        <dbReference type="ARBA" id="ARBA00022813"/>
    </source>
</evidence>
<evidence type="ECO:0000256" key="9">
    <source>
        <dbReference type="HAMAP-Rule" id="MF_00446"/>
    </source>
</evidence>
<feature type="active site" description="Schiff-base intermediate with substrate; via pyruvic acid" evidence="9 10">
    <location>
        <position position="25"/>
    </location>
</feature>
<dbReference type="InterPro" id="IPR009010">
    <property type="entry name" value="Asp_de-COase-like_dom_sf"/>
</dbReference>
<feature type="chain" id="PRO_5014005410" description="Aspartate 1-decarboxylase alpha chain" evidence="9 13">
    <location>
        <begin position="25"/>
        <end position="128"/>
    </location>
</feature>
<gene>
    <name evidence="9" type="primary">panD</name>
    <name evidence="14" type="ORF">BTJ66_00130</name>
    <name evidence="15" type="ORF">MNY58_05075</name>
</gene>
<keyword evidence="5 9" id="KW-0865">Zymogen</keyword>
<comment type="function">
    <text evidence="9">Catalyzes the pyruvoyl-dependent decarboxylation of aspartate to produce beta-alanine.</text>
</comment>
<dbReference type="GO" id="GO:0004068">
    <property type="term" value="F:aspartate 1-decarboxylase activity"/>
    <property type="evidence" value="ECO:0007669"/>
    <property type="project" value="UniProtKB-UniRule"/>
</dbReference>
<dbReference type="RefSeq" id="WP_099088983.1">
    <property type="nucleotide sequence ID" value="NZ_CP093217.1"/>
</dbReference>
<dbReference type="GO" id="GO:0006523">
    <property type="term" value="P:alanine biosynthetic process"/>
    <property type="evidence" value="ECO:0007669"/>
    <property type="project" value="InterPro"/>
</dbReference>
<keyword evidence="7 9" id="KW-0704">Schiff base</keyword>
<evidence type="ECO:0000256" key="13">
    <source>
        <dbReference type="PIRSR" id="PIRSR006246-5"/>
    </source>
</evidence>
<dbReference type="NCBIfam" id="TIGR00223">
    <property type="entry name" value="panD"/>
    <property type="match status" value="1"/>
</dbReference>
<comment type="catalytic activity">
    <reaction evidence="9">
        <text>L-aspartate + H(+) = beta-alanine + CO2</text>
        <dbReference type="Rhea" id="RHEA:19497"/>
        <dbReference type="ChEBI" id="CHEBI:15378"/>
        <dbReference type="ChEBI" id="CHEBI:16526"/>
        <dbReference type="ChEBI" id="CHEBI:29991"/>
        <dbReference type="ChEBI" id="CHEBI:57966"/>
        <dbReference type="EC" id="4.1.1.11"/>
    </reaction>
</comment>
<evidence type="ECO:0000256" key="12">
    <source>
        <dbReference type="PIRSR" id="PIRSR006246-3"/>
    </source>
</evidence>
<comment type="similarity">
    <text evidence="9">Belongs to the PanD family.</text>
</comment>
<evidence type="ECO:0000313" key="14">
    <source>
        <dbReference type="EMBL" id="PHK50749.1"/>
    </source>
</evidence>
<evidence type="ECO:0000313" key="16">
    <source>
        <dbReference type="Proteomes" id="UP000223828"/>
    </source>
</evidence>
<evidence type="ECO:0000256" key="3">
    <source>
        <dbReference type="ARBA" id="ARBA00022793"/>
    </source>
</evidence>
<comment type="pathway">
    <text evidence="9">Cofactor biosynthesis; (R)-pantothenate biosynthesis; beta-alanine from L-aspartate: step 1/1.</text>
</comment>
<dbReference type="Proteomes" id="UP000223828">
    <property type="component" value="Unassembled WGS sequence"/>
</dbReference>
<reference evidence="16" key="2">
    <citation type="submission" date="2017-10" db="EMBL/GenBank/DDBJ databases">
        <title>Staphylococcus edaphicus sp. nov., isolated in Antarctica, harbouring mecC gene and genomic islands essential in adaptation to extreme environment.</title>
        <authorList>
            <person name="Pantucek R."/>
            <person name="Sedlacek I."/>
            <person name="Indrakova A."/>
            <person name="Vrbovska V."/>
            <person name="Maslanova I."/>
            <person name="Kovarovic V."/>
            <person name="Svec P."/>
            <person name="Kralova S."/>
            <person name="Kristofova L."/>
            <person name="Keklakova J."/>
            <person name="Petras P."/>
            <person name="Doskar J."/>
        </authorList>
    </citation>
    <scope>NUCLEOTIDE SEQUENCE [LARGE SCALE GENOMIC DNA]</scope>
    <source>
        <strain evidence="16">CCM 5085</strain>
    </source>
</reference>
<protein>
    <recommendedName>
        <fullName evidence="9">Aspartate 1-decarboxylase</fullName>
        <ecNumber evidence="9">4.1.1.11</ecNumber>
    </recommendedName>
    <alternativeName>
        <fullName evidence="9">Aspartate alpha-decarboxylase</fullName>
    </alternativeName>
    <component>
        <recommendedName>
            <fullName evidence="9">Aspartate 1-decarboxylase beta chain</fullName>
        </recommendedName>
    </component>
    <component>
        <recommendedName>
            <fullName evidence="9">Aspartate 1-decarboxylase alpha chain</fullName>
        </recommendedName>
    </component>
</protein>
<organism evidence="14 16">
    <name type="scientific">Staphylococcus edaphicus</name>
    <dbReference type="NCBI Taxonomy" id="1955013"/>
    <lineage>
        <taxon>Bacteria</taxon>
        <taxon>Bacillati</taxon>
        <taxon>Bacillota</taxon>
        <taxon>Bacilli</taxon>
        <taxon>Bacillales</taxon>
        <taxon>Staphylococcaceae</taxon>
        <taxon>Staphylococcus</taxon>
    </lineage>
</organism>
<evidence type="ECO:0000256" key="1">
    <source>
        <dbReference type="ARBA" id="ARBA00022490"/>
    </source>
</evidence>
<evidence type="ECO:0000256" key="7">
    <source>
        <dbReference type="ARBA" id="ARBA00023270"/>
    </source>
</evidence>
<evidence type="ECO:0000256" key="10">
    <source>
        <dbReference type="PIRSR" id="PIRSR006246-1"/>
    </source>
</evidence>
<reference evidence="14" key="3">
    <citation type="submission" date="2017-10" db="EMBL/GenBank/DDBJ databases">
        <authorList>
            <person name="Vrbovska V."/>
            <person name="Kovarovic V."/>
            <person name="Indrakova A."/>
        </authorList>
    </citation>
    <scope>NUCLEOTIDE SEQUENCE</scope>
    <source>
        <strain evidence="14">CCM 8730</strain>
    </source>
</reference>
<keyword evidence="2 9" id="KW-0566">Pantothenate biosynthesis</keyword>
<dbReference type="PIRSF" id="PIRSF006246">
    <property type="entry name" value="Asp_decarbox"/>
    <property type="match status" value="1"/>
</dbReference>
<dbReference type="OrthoDB" id="9803983at2"/>
<evidence type="ECO:0000256" key="5">
    <source>
        <dbReference type="ARBA" id="ARBA00023145"/>
    </source>
</evidence>
<evidence type="ECO:0000313" key="17">
    <source>
        <dbReference type="Proteomes" id="UP001056588"/>
    </source>
</evidence>
<comment type="cofactor">
    <cofactor evidence="9 10">
        <name>pyruvate</name>
        <dbReference type="ChEBI" id="CHEBI:15361"/>
    </cofactor>
    <text evidence="9 10">Binds 1 pyruvoyl group covalently per subunit.</text>
</comment>
<dbReference type="Proteomes" id="UP001056588">
    <property type="component" value="Chromosome"/>
</dbReference>
<dbReference type="SUPFAM" id="SSF50692">
    <property type="entry name" value="ADC-like"/>
    <property type="match status" value="1"/>
</dbReference>
<dbReference type="AlphaFoldDB" id="A0A2C6WQT8"/>
<feature type="binding site" evidence="9 11">
    <location>
        <begin position="73"/>
        <end position="75"/>
    </location>
    <ligand>
        <name>substrate</name>
    </ligand>
</feature>
<evidence type="ECO:0000313" key="15">
    <source>
        <dbReference type="EMBL" id="UQW82759.1"/>
    </source>
</evidence>
<dbReference type="UniPathway" id="UPA00028">
    <property type="reaction ID" value="UER00002"/>
</dbReference>
<feature type="binding site" evidence="9 11">
    <location>
        <position position="57"/>
    </location>
    <ligand>
        <name>substrate</name>
    </ligand>
</feature>
<dbReference type="EMBL" id="MRZN01000001">
    <property type="protein sequence ID" value="PHK50749.1"/>
    <property type="molecule type" value="Genomic_DNA"/>
</dbReference>
<evidence type="ECO:0000256" key="11">
    <source>
        <dbReference type="PIRSR" id="PIRSR006246-2"/>
    </source>
</evidence>
<reference evidence="14" key="1">
    <citation type="journal article" date="2017" name="Appl. Environ. Microbiol.">
        <title>Staphylococcus edaphicus sp. nov., isolated in Antarctica, harbours mecC gene and genomic islands with suspected role in adaptation to extreme environment.</title>
        <authorList>
            <person name="Pantucek R."/>
            <person name="Sedlacek I."/>
            <person name="Indrakova A."/>
            <person name="Vrbovska V."/>
            <person name="Maslanova I."/>
            <person name="Kovarovic V."/>
            <person name="Svec P."/>
            <person name="Kralova S."/>
            <person name="Kristofova L."/>
            <person name="Keklakova J."/>
            <person name="Petras P."/>
            <person name="Doskar J."/>
        </authorList>
    </citation>
    <scope>NUCLEOTIDE SEQUENCE</scope>
    <source>
        <strain evidence="14">CCM 8730</strain>
    </source>
</reference>
<evidence type="ECO:0000256" key="6">
    <source>
        <dbReference type="ARBA" id="ARBA00023239"/>
    </source>
</evidence>
<keyword evidence="8 9" id="KW-0670">Pyruvate</keyword>
<comment type="PTM">
    <text evidence="9 12">Is synthesized initially as an inactive proenzyme, which is activated by self-cleavage at a specific serine bond to produce a beta-subunit with a hydroxyl group at its C-terminus and an alpha-subunit with a pyruvoyl group at its N-terminus.</text>
</comment>
<evidence type="ECO:0000256" key="2">
    <source>
        <dbReference type="ARBA" id="ARBA00022655"/>
    </source>
</evidence>
<comment type="subcellular location">
    <subcellularLocation>
        <location evidence="9">Cytoplasm</location>
    </subcellularLocation>
</comment>